<keyword evidence="8" id="KW-0539">Nucleus</keyword>
<feature type="region of interest" description="Disordered" evidence="9">
    <location>
        <begin position="17"/>
        <end position="88"/>
    </location>
</feature>
<dbReference type="InterPro" id="IPR050786">
    <property type="entry name" value="EFG1_rRNA-proc"/>
</dbReference>
<reference evidence="10" key="1">
    <citation type="journal article" date="2021" name="Nat. Commun.">
        <title>Genetic determinants of endophytism in the Arabidopsis root mycobiome.</title>
        <authorList>
            <person name="Mesny F."/>
            <person name="Miyauchi S."/>
            <person name="Thiergart T."/>
            <person name="Pickel B."/>
            <person name="Atanasova L."/>
            <person name="Karlsson M."/>
            <person name="Huettel B."/>
            <person name="Barry K.W."/>
            <person name="Haridas S."/>
            <person name="Chen C."/>
            <person name="Bauer D."/>
            <person name="Andreopoulos W."/>
            <person name="Pangilinan J."/>
            <person name="LaButti K."/>
            <person name="Riley R."/>
            <person name="Lipzen A."/>
            <person name="Clum A."/>
            <person name="Drula E."/>
            <person name="Henrissat B."/>
            <person name="Kohler A."/>
            <person name="Grigoriev I.V."/>
            <person name="Martin F.M."/>
            <person name="Hacquard S."/>
        </authorList>
    </citation>
    <scope>NUCLEOTIDE SEQUENCE</scope>
    <source>
        <strain evidence="10">MPI-SDFR-AT-0073</strain>
    </source>
</reference>
<dbReference type="GO" id="GO:0030688">
    <property type="term" value="C:preribosome, small subunit precursor"/>
    <property type="evidence" value="ECO:0007669"/>
    <property type="project" value="TreeGrafter"/>
</dbReference>
<feature type="compositionally biased region" description="Basic and acidic residues" evidence="9">
    <location>
        <begin position="26"/>
        <end position="45"/>
    </location>
</feature>
<evidence type="ECO:0000256" key="4">
    <source>
        <dbReference type="ARBA" id="ARBA00018689"/>
    </source>
</evidence>
<dbReference type="GO" id="GO:0005730">
    <property type="term" value="C:nucleolus"/>
    <property type="evidence" value="ECO:0007669"/>
    <property type="project" value="UniProtKB-SubCell"/>
</dbReference>
<dbReference type="InterPro" id="IPR019310">
    <property type="entry name" value="Efg1"/>
</dbReference>
<evidence type="ECO:0000256" key="5">
    <source>
        <dbReference type="ARBA" id="ARBA00019827"/>
    </source>
</evidence>
<dbReference type="AlphaFoldDB" id="A0A9P8UL56"/>
<comment type="similarity">
    <text evidence="3">Belongs to the EFG1 family.</text>
</comment>
<sequence>MPSVSQFSPLGYSTLRLRLSATPTRNHTDKMSKPKRSFSDFKAESSEDGQLGSQEKAFREHTTKRQKNKQGSKAAPPPKNLNETKKRARNIERRLRIAENLPADIRVNLERELVHLKLKIDDGQEEKKTKKMISKYHMIRFYEKQKADRLAKQIEKQIQSTEDPEEIKQLKQDLHTAQIDSLYAKFFPLREKYISLYSAAVSNPDAKEDEETASGNAAAKSLKAEKPKLWGVIEKAAKKGVPALNELRNRKLSNDSRSKAPKERPSKHSFAAKAQVMAAKNPLVKGPRTTKAGDGRMELKNPGQKPKRKVEDSSDDGDDSDGGFFEAA</sequence>
<keyword evidence="6" id="KW-0698">rRNA processing</keyword>
<feature type="region of interest" description="Disordered" evidence="9">
    <location>
        <begin position="244"/>
        <end position="328"/>
    </location>
</feature>
<proteinExistence type="inferred from homology"/>
<dbReference type="GO" id="GO:0000462">
    <property type="term" value="P:maturation of SSU-rRNA from tricistronic rRNA transcript (SSU-rRNA, 5.8S rRNA, LSU-rRNA)"/>
    <property type="evidence" value="ECO:0007669"/>
    <property type="project" value="TreeGrafter"/>
</dbReference>
<evidence type="ECO:0000256" key="3">
    <source>
        <dbReference type="ARBA" id="ARBA00006916"/>
    </source>
</evidence>
<organism evidence="10 11">
    <name type="scientific">Truncatella angustata</name>
    <dbReference type="NCBI Taxonomy" id="152316"/>
    <lineage>
        <taxon>Eukaryota</taxon>
        <taxon>Fungi</taxon>
        <taxon>Dikarya</taxon>
        <taxon>Ascomycota</taxon>
        <taxon>Pezizomycotina</taxon>
        <taxon>Sordariomycetes</taxon>
        <taxon>Xylariomycetidae</taxon>
        <taxon>Amphisphaeriales</taxon>
        <taxon>Sporocadaceae</taxon>
        <taxon>Truncatella</taxon>
    </lineage>
</organism>
<name>A0A9P8UL56_9PEZI</name>
<evidence type="ECO:0000256" key="8">
    <source>
        <dbReference type="ARBA" id="ARBA00023242"/>
    </source>
</evidence>
<dbReference type="PANTHER" id="PTHR33911:SF1">
    <property type="entry name" value="RRNA-PROCESSING PROTEIN EFG1"/>
    <property type="match status" value="1"/>
</dbReference>
<evidence type="ECO:0000313" key="11">
    <source>
        <dbReference type="Proteomes" id="UP000758603"/>
    </source>
</evidence>
<protein>
    <recommendedName>
        <fullName evidence="4">rRNA-processing protein EFG1</fullName>
    </recommendedName>
    <alternativeName>
        <fullName evidence="5">rRNA-processing protein efg1</fullName>
    </alternativeName>
</protein>
<keyword evidence="11" id="KW-1185">Reference proteome</keyword>
<gene>
    <name evidence="10" type="ORF">BKA67DRAFT_564252</name>
</gene>
<keyword evidence="7" id="KW-0175">Coiled coil</keyword>
<dbReference type="Pfam" id="PF10153">
    <property type="entry name" value="Efg1"/>
    <property type="match status" value="1"/>
</dbReference>
<evidence type="ECO:0000256" key="6">
    <source>
        <dbReference type="ARBA" id="ARBA00022552"/>
    </source>
</evidence>
<evidence type="ECO:0000256" key="7">
    <source>
        <dbReference type="ARBA" id="ARBA00023054"/>
    </source>
</evidence>
<evidence type="ECO:0000256" key="1">
    <source>
        <dbReference type="ARBA" id="ARBA00002773"/>
    </source>
</evidence>
<comment type="subcellular location">
    <subcellularLocation>
        <location evidence="2">Nucleus</location>
        <location evidence="2">Nucleolus</location>
    </subcellularLocation>
</comment>
<evidence type="ECO:0000313" key="10">
    <source>
        <dbReference type="EMBL" id="KAH6654129.1"/>
    </source>
</evidence>
<dbReference type="GeneID" id="70131613"/>
<comment type="caution">
    <text evidence="10">The sequence shown here is derived from an EMBL/GenBank/DDBJ whole genome shotgun (WGS) entry which is preliminary data.</text>
</comment>
<dbReference type="EMBL" id="JAGPXC010000004">
    <property type="protein sequence ID" value="KAH6654129.1"/>
    <property type="molecule type" value="Genomic_DNA"/>
</dbReference>
<accession>A0A9P8UL56</accession>
<dbReference type="Proteomes" id="UP000758603">
    <property type="component" value="Unassembled WGS sequence"/>
</dbReference>
<dbReference type="PANTHER" id="PTHR33911">
    <property type="entry name" value="RRNA-PROCESSING PROTEIN EFG1"/>
    <property type="match status" value="1"/>
</dbReference>
<evidence type="ECO:0000256" key="2">
    <source>
        <dbReference type="ARBA" id="ARBA00004604"/>
    </source>
</evidence>
<evidence type="ECO:0000256" key="9">
    <source>
        <dbReference type="SAM" id="MobiDB-lite"/>
    </source>
</evidence>
<dbReference type="RefSeq" id="XP_045958399.1">
    <property type="nucleotide sequence ID" value="XM_046102721.1"/>
</dbReference>
<dbReference type="OrthoDB" id="47732at2759"/>
<comment type="function">
    <text evidence="1">Involved in rRNA processing.</text>
</comment>
<feature type="compositionally biased region" description="Basic and acidic residues" evidence="9">
    <location>
        <begin position="247"/>
        <end position="266"/>
    </location>
</feature>